<comment type="caution">
    <text evidence="2">The sequence shown here is derived from an EMBL/GenBank/DDBJ whole genome shotgun (WGS) entry which is preliminary data.</text>
</comment>
<dbReference type="Gene3D" id="1.25.40.10">
    <property type="entry name" value="Tetratricopeptide repeat domain"/>
    <property type="match status" value="2"/>
</dbReference>
<dbReference type="Pfam" id="PF13812">
    <property type="entry name" value="PPR_3"/>
    <property type="match status" value="1"/>
</dbReference>
<sequence>MQELLNQLKKKYGPQFVARVLVKVINGCATINMLRIAQELVLHHQKLWLDIRETEWSLSLDEPLLPPSIVGHLMTKMAQKKKHKQMLQLAMEYFANPAFDAARDFQQQAFLKLFEASVKTQQSPRRIVRTFIDYVDGNYRVSGGNVEKMKSLVLEKGFGAAIQCCVTLKEFPLALHCYQMMGSIRKRLVGGGGDGELEVNELFDDAEKKERVCIVDEVLPVDENVCVNVMKACMALKDISTFKNVFRGMVARGVARSAGFGSAIRYCHMQLDPTFLEEVLDEVFLTEQELAGAWMLEVENYNDALGCFAATNRPDQAKELFSHMLNNSFIAPDHITMLEMVENHRDATIEEIFNLMDVFLEWKLAPNLQVFTSLLSICMRRRVVGDAIALMDAMEKHGIVPDIKVYTTIAFIRASHGDLKAVIDILKDMASQNIATDRIFFDYVINALHGSCGIDMCFSLFRELSQDGMAIPEGLYVSLVDLGTKIGLIERTLHVAYNMECEGFQLSPEQLHELMMRCQSYDEILEFLRTFSLLHQGRQPETPRFEIELYEDLISVLTQFNCKNEISKVQELARAAGHDDLIL</sequence>
<evidence type="ECO:0000313" key="5">
    <source>
        <dbReference type="Proteomes" id="UP001160483"/>
    </source>
</evidence>
<proteinExistence type="predicted"/>
<evidence type="ECO:0000313" key="4">
    <source>
        <dbReference type="Proteomes" id="UP001158986"/>
    </source>
</evidence>
<evidence type="ECO:0008006" key="6">
    <source>
        <dbReference type="Google" id="ProtNLM"/>
    </source>
</evidence>
<evidence type="ECO:0000313" key="2">
    <source>
        <dbReference type="EMBL" id="CAH0479216.1"/>
    </source>
</evidence>
<dbReference type="PROSITE" id="PS51375">
    <property type="entry name" value="PPR"/>
    <property type="match status" value="1"/>
</dbReference>
<dbReference type="PANTHER" id="PTHR47930:SF2">
    <property type="entry name" value="PENTATRICOPEPTIDE REPEAT PROTEIN (AFU_ORTHOLOGUE AFUA_8G04250)"/>
    <property type="match status" value="1"/>
</dbReference>
<dbReference type="InterPro" id="IPR002885">
    <property type="entry name" value="PPR_rpt"/>
</dbReference>
<dbReference type="AlphaFoldDB" id="A0AAU9LGP1"/>
<dbReference type="PANTHER" id="PTHR47930">
    <property type="entry name" value="YALI0C12947P"/>
    <property type="match status" value="1"/>
</dbReference>
<evidence type="ECO:0000256" key="1">
    <source>
        <dbReference type="PROSITE-ProRule" id="PRU00708"/>
    </source>
</evidence>
<reference evidence="2 4" key="1">
    <citation type="submission" date="2021-11" db="EMBL/GenBank/DDBJ databases">
        <authorList>
            <person name="Islam A."/>
            <person name="Islam S."/>
            <person name="Flora M.S."/>
            <person name="Rahman M."/>
            <person name="Ziaur R.M."/>
            <person name="Epstein J.H."/>
            <person name="Hassan M."/>
            <person name="Klassen M."/>
            <person name="Woodard K."/>
            <person name="Webb A."/>
            <person name="Webby R.J."/>
            <person name="El Zowalaty M.E."/>
        </authorList>
    </citation>
    <scope>NUCLEOTIDE SEQUENCE</scope>
    <source>
        <strain evidence="3">Pbs1</strain>
        <strain evidence="2">Pbs3</strain>
    </source>
</reference>
<gene>
    <name evidence="3" type="ORF">PBS001_LOCUS6123</name>
    <name evidence="2" type="ORF">PBS003_LOCUS5869</name>
</gene>
<dbReference type="EMBL" id="CAKKTJ010000297">
    <property type="protein sequence ID" value="CAH0479216.1"/>
    <property type="molecule type" value="Genomic_DNA"/>
</dbReference>
<accession>A0AAU9LGP1</accession>
<dbReference type="Proteomes" id="UP001160483">
    <property type="component" value="Unassembled WGS sequence"/>
</dbReference>
<keyword evidence="4" id="KW-1185">Reference proteome</keyword>
<dbReference type="Proteomes" id="UP001158986">
    <property type="component" value="Unassembled WGS sequence"/>
</dbReference>
<dbReference type="NCBIfam" id="TIGR00756">
    <property type="entry name" value="PPR"/>
    <property type="match status" value="1"/>
</dbReference>
<name>A0AAU9LGP1_9STRA</name>
<feature type="repeat" description="PPR" evidence="1">
    <location>
        <begin position="367"/>
        <end position="401"/>
    </location>
</feature>
<evidence type="ECO:0000313" key="3">
    <source>
        <dbReference type="EMBL" id="CAH0519601.1"/>
    </source>
</evidence>
<organism evidence="2 5">
    <name type="scientific">Peronospora belbahrii</name>
    <dbReference type="NCBI Taxonomy" id="622444"/>
    <lineage>
        <taxon>Eukaryota</taxon>
        <taxon>Sar</taxon>
        <taxon>Stramenopiles</taxon>
        <taxon>Oomycota</taxon>
        <taxon>Peronosporomycetes</taxon>
        <taxon>Peronosporales</taxon>
        <taxon>Peronosporaceae</taxon>
        <taxon>Peronospora</taxon>
    </lineage>
</organism>
<dbReference type="EMBL" id="CAKLCB010000305">
    <property type="protein sequence ID" value="CAH0519601.1"/>
    <property type="molecule type" value="Genomic_DNA"/>
</dbReference>
<dbReference type="InterPro" id="IPR011990">
    <property type="entry name" value="TPR-like_helical_dom_sf"/>
</dbReference>
<protein>
    <recommendedName>
        <fullName evidence="6">Pentacotripeptide-repeat region of PRORP domain-containing protein</fullName>
    </recommendedName>
</protein>